<evidence type="ECO:0008006" key="3">
    <source>
        <dbReference type="Google" id="ProtNLM"/>
    </source>
</evidence>
<dbReference type="Proteomes" id="UP000606974">
    <property type="component" value="Unassembled WGS sequence"/>
</dbReference>
<dbReference type="InterPro" id="IPR017945">
    <property type="entry name" value="DHBP_synth_RibB-like_a/b_dom"/>
</dbReference>
<organism evidence="1 2">
    <name type="scientific">Endocarpon pusillum</name>
    <dbReference type="NCBI Taxonomy" id="364733"/>
    <lineage>
        <taxon>Eukaryota</taxon>
        <taxon>Fungi</taxon>
        <taxon>Dikarya</taxon>
        <taxon>Ascomycota</taxon>
        <taxon>Pezizomycotina</taxon>
        <taxon>Eurotiomycetes</taxon>
        <taxon>Chaetothyriomycetidae</taxon>
        <taxon>Verrucariales</taxon>
        <taxon>Verrucariaceae</taxon>
        <taxon>Endocarpon</taxon>
    </lineage>
</organism>
<dbReference type="Gene3D" id="3.90.870.10">
    <property type="entry name" value="DHBP synthase"/>
    <property type="match status" value="1"/>
</dbReference>
<dbReference type="EMBL" id="JAACFV010000051">
    <property type="protein sequence ID" value="KAF7508624.1"/>
    <property type="molecule type" value="Genomic_DNA"/>
</dbReference>
<evidence type="ECO:0000313" key="2">
    <source>
        <dbReference type="Proteomes" id="UP000606974"/>
    </source>
</evidence>
<keyword evidence="2" id="KW-1185">Reference proteome</keyword>
<sequence>MTQRKTRVLPITAIQPPHVDSETSLLDWWYDEKDSLPQDQVSCLLEAARGLQASSIPIAFPTETVYGLGADATRSEAINSGLFYSHP</sequence>
<proteinExistence type="predicted"/>
<dbReference type="SUPFAM" id="SSF55821">
    <property type="entry name" value="YrdC/RibB"/>
    <property type="match status" value="1"/>
</dbReference>
<accession>A0A8H7AJM0</accession>
<dbReference type="AlphaFoldDB" id="A0A8H7AJM0"/>
<dbReference type="OrthoDB" id="412787at2759"/>
<comment type="caution">
    <text evidence="1">The sequence shown here is derived from an EMBL/GenBank/DDBJ whole genome shotgun (WGS) entry which is preliminary data.</text>
</comment>
<name>A0A8H7AJM0_9EURO</name>
<evidence type="ECO:0000313" key="1">
    <source>
        <dbReference type="EMBL" id="KAF7508624.1"/>
    </source>
</evidence>
<reference evidence="1" key="1">
    <citation type="submission" date="2020-02" db="EMBL/GenBank/DDBJ databases">
        <authorList>
            <person name="Palmer J.M."/>
        </authorList>
    </citation>
    <scope>NUCLEOTIDE SEQUENCE</scope>
    <source>
        <strain evidence="1">EPUS1.4</strain>
        <tissue evidence="1">Thallus</tissue>
    </source>
</reference>
<gene>
    <name evidence="1" type="ORF">GJ744_009016</name>
</gene>
<protein>
    <recommendedName>
        <fullName evidence="3">YrdC-like domain-containing protein</fullName>
    </recommendedName>
</protein>